<dbReference type="AlphaFoldDB" id="A0A7V5LHX3"/>
<evidence type="ECO:0000259" key="1">
    <source>
        <dbReference type="PROSITE" id="PS50994"/>
    </source>
</evidence>
<dbReference type="EMBL" id="DRTD01000104">
    <property type="protein sequence ID" value="HHE54413.1"/>
    <property type="molecule type" value="Genomic_DNA"/>
</dbReference>
<dbReference type="GO" id="GO:0003676">
    <property type="term" value="F:nucleic acid binding"/>
    <property type="evidence" value="ECO:0007669"/>
    <property type="project" value="InterPro"/>
</dbReference>
<feature type="domain" description="Integrase catalytic" evidence="1">
    <location>
        <begin position="161"/>
        <end position="344"/>
    </location>
</feature>
<evidence type="ECO:0000313" key="2">
    <source>
        <dbReference type="EMBL" id="HHE54413.1"/>
    </source>
</evidence>
<dbReference type="Proteomes" id="UP000886111">
    <property type="component" value="Unassembled WGS sequence"/>
</dbReference>
<gene>
    <name evidence="2" type="ORF">ENL21_01430</name>
</gene>
<proteinExistence type="predicted"/>
<comment type="caution">
    <text evidence="2">The sequence shown here is derived from an EMBL/GenBank/DDBJ whole genome shotgun (WGS) entry which is preliminary data.</text>
</comment>
<dbReference type="InterPro" id="IPR036397">
    <property type="entry name" value="RNaseH_sf"/>
</dbReference>
<sequence>MSSKAKYEYLLQIRERYRRASKKEKKVILDEFCKVCGYNRKYAITLLNKPVTQISADNLSRRGRHAIYDHILIETVLFDIWKVTNMPCSKRLKAIIREWLPFYDKHQLPDEIRRLLLSISPATIDRLLKPHRHRYGKKGLATTKPGSLLKKHIPVKTNQWNEQKPGFLETDTVAHCGTSMAGMFAFTINSVDIFSQWTVQRAVWGKGEKGVLNAISDMERQLPFPIKGFDCDNGSEFLNWHLIRYFQDRKQPVQFSRSRPYHKNDNAHIENKNWTHIRQYLGYGRFDDPRIVDMLNDLYQNEWYYYFNFFISNVKLIKKERIGSKIIKKYDKPITPFQRLLASNHINEETKQRLQHEKDKLNPFEIQRQMTKKIEAIMKLVYQ</sequence>
<dbReference type="PROSITE" id="PS50994">
    <property type="entry name" value="INTEGRASE"/>
    <property type="match status" value="1"/>
</dbReference>
<dbReference type="GO" id="GO:0015074">
    <property type="term" value="P:DNA integration"/>
    <property type="evidence" value="ECO:0007669"/>
    <property type="project" value="InterPro"/>
</dbReference>
<protein>
    <submittedName>
        <fullName evidence="2">Integrase</fullName>
    </submittedName>
</protein>
<accession>A0A7V5LHX3</accession>
<dbReference type="SUPFAM" id="SSF53098">
    <property type="entry name" value="Ribonuclease H-like"/>
    <property type="match status" value="1"/>
</dbReference>
<organism evidence="2">
    <name type="scientific">Caldithrix abyssi</name>
    <dbReference type="NCBI Taxonomy" id="187145"/>
    <lineage>
        <taxon>Bacteria</taxon>
        <taxon>Pseudomonadati</taxon>
        <taxon>Calditrichota</taxon>
        <taxon>Calditrichia</taxon>
        <taxon>Calditrichales</taxon>
        <taxon>Calditrichaceae</taxon>
        <taxon>Caldithrix</taxon>
    </lineage>
</organism>
<dbReference type="InterPro" id="IPR012337">
    <property type="entry name" value="RNaseH-like_sf"/>
</dbReference>
<reference evidence="2" key="1">
    <citation type="journal article" date="2020" name="mSystems">
        <title>Genome- and Community-Level Interaction Insights into Carbon Utilization and Element Cycling Functions of Hydrothermarchaeota in Hydrothermal Sediment.</title>
        <authorList>
            <person name="Zhou Z."/>
            <person name="Liu Y."/>
            <person name="Xu W."/>
            <person name="Pan J."/>
            <person name="Luo Z.H."/>
            <person name="Li M."/>
        </authorList>
    </citation>
    <scope>NUCLEOTIDE SEQUENCE [LARGE SCALE GENOMIC DNA]</scope>
    <source>
        <strain evidence="2">HyVt-76</strain>
    </source>
</reference>
<dbReference type="Gene3D" id="3.30.420.10">
    <property type="entry name" value="Ribonuclease H-like superfamily/Ribonuclease H"/>
    <property type="match status" value="1"/>
</dbReference>
<name>A0A7V5LHX3_CALAY</name>
<dbReference type="InterPro" id="IPR001584">
    <property type="entry name" value="Integrase_cat-core"/>
</dbReference>